<feature type="transmembrane region" description="Helical" evidence="7">
    <location>
        <begin position="112"/>
        <end position="132"/>
    </location>
</feature>
<evidence type="ECO:0000256" key="5">
    <source>
        <dbReference type="ARBA" id="ARBA00022989"/>
    </source>
</evidence>
<evidence type="ECO:0000313" key="10">
    <source>
        <dbReference type="Proteomes" id="UP001596201"/>
    </source>
</evidence>
<evidence type="ECO:0000256" key="3">
    <source>
        <dbReference type="ARBA" id="ARBA00022475"/>
    </source>
</evidence>
<dbReference type="Proteomes" id="UP001596201">
    <property type="component" value="Unassembled WGS sequence"/>
</dbReference>
<feature type="transmembrane region" description="Helical" evidence="7">
    <location>
        <begin position="197"/>
        <end position="220"/>
    </location>
</feature>
<sequence length="395" mass="43024">MAADTPSDRFEDVDWDEVGGQVGVRSPTQWAALVAFGAVALSLVYDVFFAGGDPTFEFTVAGFEYVWDVTSVDWLFVTTLLVLFFYAVVPLAQNPRMTAYYWMEFKKNKPAVVSLGFLLVIFFVGTVGTVFIQPPELNVIASYQPPVFASVDASVPSSCVGDVTNGRCQGTWEYPLGTTGDGKGILKMVIFGMRVSMQVGLIAMLISIFIATLVGATAAYAGGWVDEVLMRYVDIQLTFPTFFLFLFLAYLYGGSLFILIMIFGVTGWGGIARIIRSEALQRNEEEYIRAAQSAGASGLYVVRRHMVPNVSNSIITAATLNIPILILSEAALSFIGVGDVTVPSWGQVIASGRGDLSTAWWISTIPGVFLFLTILAFNFLGDALRDALDPRQETQ</sequence>
<evidence type="ECO:0000256" key="2">
    <source>
        <dbReference type="ARBA" id="ARBA00022448"/>
    </source>
</evidence>
<feature type="transmembrane region" description="Helical" evidence="7">
    <location>
        <begin position="30"/>
        <end position="51"/>
    </location>
</feature>
<dbReference type="PROSITE" id="PS50928">
    <property type="entry name" value="ABC_TM1"/>
    <property type="match status" value="1"/>
</dbReference>
<evidence type="ECO:0000256" key="4">
    <source>
        <dbReference type="ARBA" id="ARBA00022692"/>
    </source>
</evidence>
<evidence type="ECO:0000313" key="9">
    <source>
        <dbReference type="EMBL" id="MFC5368310.1"/>
    </source>
</evidence>
<dbReference type="InterPro" id="IPR025966">
    <property type="entry name" value="OppC_N"/>
</dbReference>
<evidence type="ECO:0000259" key="8">
    <source>
        <dbReference type="PROSITE" id="PS50928"/>
    </source>
</evidence>
<dbReference type="PANTHER" id="PTHR43386">
    <property type="entry name" value="OLIGOPEPTIDE TRANSPORT SYSTEM PERMEASE PROTEIN APPC"/>
    <property type="match status" value="1"/>
</dbReference>
<keyword evidence="5 7" id="KW-1133">Transmembrane helix</keyword>
<organism evidence="9 10">
    <name type="scientific">Salinirubrum litoreum</name>
    <dbReference type="NCBI Taxonomy" id="1126234"/>
    <lineage>
        <taxon>Archaea</taxon>
        <taxon>Methanobacteriati</taxon>
        <taxon>Methanobacteriota</taxon>
        <taxon>Stenosarchaea group</taxon>
        <taxon>Halobacteria</taxon>
        <taxon>Halobacteriales</taxon>
        <taxon>Haloferacaceae</taxon>
        <taxon>Salinirubrum</taxon>
    </lineage>
</organism>
<feature type="transmembrane region" description="Helical" evidence="7">
    <location>
        <begin position="358"/>
        <end position="381"/>
    </location>
</feature>
<feature type="domain" description="ABC transmembrane type-1" evidence="8">
    <location>
        <begin position="193"/>
        <end position="381"/>
    </location>
</feature>
<keyword evidence="10" id="KW-1185">Reference proteome</keyword>
<keyword evidence="4 7" id="KW-0812">Transmembrane</keyword>
<name>A0ABD5RE63_9EURY</name>
<evidence type="ECO:0000256" key="6">
    <source>
        <dbReference type="ARBA" id="ARBA00023136"/>
    </source>
</evidence>
<accession>A0ABD5RE63</accession>
<comment type="subcellular location">
    <subcellularLocation>
        <location evidence="1 7">Cell membrane</location>
        <topology evidence="1 7">Multi-pass membrane protein</topology>
    </subcellularLocation>
</comment>
<dbReference type="EMBL" id="JBHSKX010000002">
    <property type="protein sequence ID" value="MFC5368310.1"/>
    <property type="molecule type" value="Genomic_DNA"/>
</dbReference>
<dbReference type="GO" id="GO:0005886">
    <property type="term" value="C:plasma membrane"/>
    <property type="evidence" value="ECO:0007669"/>
    <property type="project" value="UniProtKB-SubCell"/>
</dbReference>
<keyword evidence="2 7" id="KW-0813">Transport</keyword>
<evidence type="ECO:0000256" key="1">
    <source>
        <dbReference type="ARBA" id="ARBA00004651"/>
    </source>
</evidence>
<proteinExistence type="inferred from homology"/>
<reference evidence="9 10" key="1">
    <citation type="journal article" date="2019" name="Int. J. Syst. Evol. Microbiol.">
        <title>The Global Catalogue of Microorganisms (GCM) 10K type strain sequencing project: providing services to taxonomists for standard genome sequencing and annotation.</title>
        <authorList>
            <consortium name="The Broad Institute Genomics Platform"/>
            <consortium name="The Broad Institute Genome Sequencing Center for Infectious Disease"/>
            <person name="Wu L."/>
            <person name="Ma J."/>
        </authorList>
    </citation>
    <scope>NUCLEOTIDE SEQUENCE [LARGE SCALE GENOMIC DNA]</scope>
    <source>
        <strain evidence="9 10">CGMCC 1.12237</strain>
    </source>
</reference>
<dbReference type="Gene3D" id="1.10.3720.10">
    <property type="entry name" value="MetI-like"/>
    <property type="match status" value="1"/>
</dbReference>
<evidence type="ECO:0000256" key="7">
    <source>
        <dbReference type="RuleBase" id="RU363032"/>
    </source>
</evidence>
<comment type="caution">
    <text evidence="9">The sequence shown here is derived from an EMBL/GenBank/DDBJ whole genome shotgun (WGS) entry which is preliminary data.</text>
</comment>
<feature type="transmembrane region" description="Helical" evidence="7">
    <location>
        <begin position="71"/>
        <end position="92"/>
    </location>
</feature>
<keyword evidence="6 7" id="KW-0472">Membrane</keyword>
<dbReference type="InterPro" id="IPR050366">
    <property type="entry name" value="BP-dependent_transpt_permease"/>
</dbReference>
<dbReference type="AlphaFoldDB" id="A0ABD5RE63"/>
<dbReference type="InterPro" id="IPR000515">
    <property type="entry name" value="MetI-like"/>
</dbReference>
<gene>
    <name evidence="9" type="ORF">ACFPJ5_15380</name>
</gene>
<dbReference type="SUPFAM" id="SSF161098">
    <property type="entry name" value="MetI-like"/>
    <property type="match status" value="1"/>
</dbReference>
<dbReference type="Pfam" id="PF00528">
    <property type="entry name" value="BPD_transp_1"/>
    <property type="match status" value="1"/>
</dbReference>
<dbReference type="Pfam" id="PF12911">
    <property type="entry name" value="OppC_N"/>
    <property type="match status" value="1"/>
</dbReference>
<comment type="similarity">
    <text evidence="7">Belongs to the binding-protein-dependent transport system permease family.</text>
</comment>
<keyword evidence="3" id="KW-1003">Cell membrane</keyword>
<dbReference type="CDD" id="cd06261">
    <property type="entry name" value="TM_PBP2"/>
    <property type="match status" value="1"/>
</dbReference>
<dbReference type="PANTHER" id="PTHR43386:SF23">
    <property type="entry name" value="ABC TRANSPORTER"/>
    <property type="match status" value="1"/>
</dbReference>
<dbReference type="RefSeq" id="WP_227230583.1">
    <property type="nucleotide sequence ID" value="NZ_JAJCVJ010000002.1"/>
</dbReference>
<dbReference type="InterPro" id="IPR035906">
    <property type="entry name" value="MetI-like_sf"/>
</dbReference>
<protein>
    <submittedName>
        <fullName evidence="9">ABC transporter permease</fullName>
    </submittedName>
</protein>